<sequence length="385" mass="43309">MAVGETDHQAIFLGVAWSVYGLALLLSCARVYGRFVMTRQPVADDYLMLVTMFTSTAQMIASTLLASFMVGRHSWNITLEDRRKASESYYAAIASFILTIALTKIAILLQLAKIFRPFTKRALYWVCWGLIGFVIIWTVGSVLGDLLVCRLPDAKIWGKRNFVNKCSLRSWTVQGAISVTLDCIIMILPTRVIWKLHIPFKQKSLAIALLGVGSIGCFFSIVRTTSLHLIKPTNDAAYELFRIPLWFTLEALIAVCCGALMGSKQLILQWFPSLSPKPHEVLPPMQLDATPDNRKNSRNYISLDAEDINKLRLESLMYRLAVIGSPWAQLPKDTPSALEQGLNTKTAIEQQERPNRRPSYTPSRPKPVRQSRGRSRQDSINSTME</sequence>
<comment type="similarity">
    <text evidence="5">Belongs to the SAT4 family.</text>
</comment>
<evidence type="ECO:0000256" key="5">
    <source>
        <dbReference type="ARBA" id="ARBA00038359"/>
    </source>
</evidence>
<feature type="transmembrane region" description="Helical" evidence="7">
    <location>
        <begin position="171"/>
        <end position="193"/>
    </location>
</feature>
<feature type="transmembrane region" description="Helical" evidence="7">
    <location>
        <begin position="243"/>
        <end position="262"/>
    </location>
</feature>
<evidence type="ECO:0000313" key="9">
    <source>
        <dbReference type="EMBL" id="CBX95419.1"/>
    </source>
</evidence>
<protein>
    <submittedName>
        <fullName evidence="9">Predicted protein</fullName>
    </submittedName>
</protein>
<dbReference type="GeneID" id="13281598"/>
<feature type="transmembrane region" description="Helical" evidence="7">
    <location>
        <begin position="205"/>
        <end position="223"/>
    </location>
</feature>
<evidence type="ECO:0000256" key="7">
    <source>
        <dbReference type="SAM" id="Phobius"/>
    </source>
</evidence>
<dbReference type="InterPro" id="IPR049326">
    <property type="entry name" value="Rhodopsin_dom_fungi"/>
</dbReference>
<organism evidence="10">
    <name type="scientific">Leptosphaeria maculans (strain JN3 / isolate v23.1.3 / race Av1-4-5-6-7-8)</name>
    <name type="common">Blackleg fungus</name>
    <name type="synonym">Phoma lingam</name>
    <dbReference type="NCBI Taxonomy" id="985895"/>
    <lineage>
        <taxon>Eukaryota</taxon>
        <taxon>Fungi</taxon>
        <taxon>Dikarya</taxon>
        <taxon>Ascomycota</taxon>
        <taxon>Pezizomycotina</taxon>
        <taxon>Dothideomycetes</taxon>
        <taxon>Pleosporomycetidae</taxon>
        <taxon>Pleosporales</taxon>
        <taxon>Pleosporineae</taxon>
        <taxon>Leptosphaeriaceae</taxon>
        <taxon>Plenodomus</taxon>
        <taxon>Plenodomus lingam/Leptosphaeria maculans species complex</taxon>
    </lineage>
</organism>
<evidence type="ECO:0000259" key="8">
    <source>
        <dbReference type="Pfam" id="PF20684"/>
    </source>
</evidence>
<reference evidence="10" key="1">
    <citation type="journal article" date="2011" name="Nat. Commun.">
        <title>Effector diversification within compartments of the Leptosphaeria maculans genome affected by Repeat-Induced Point mutations.</title>
        <authorList>
            <person name="Rouxel T."/>
            <person name="Grandaubert J."/>
            <person name="Hane J.K."/>
            <person name="Hoede C."/>
            <person name="van de Wouw A.P."/>
            <person name="Couloux A."/>
            <person name="Dominguez V."/>
            <person name="Anthouard V."/>
            <person name="Bally P."/>
            <person name="Bourras S."/>
            <person name="Cozijnsen A.J."/>
            <person name="Ciuffetti L.M."/>
            <person name="Degrave A."/>
            <person name="Dilmaghani A."/>
            <person name="Duret L."/>
            <person name="Fudal I."/>
            <person name="Goodwin S.B."/>
            <person name="Gout L."/>
            <person name="Glaser N."/>
            <person name="Linglin J."/>
            <person name="Kema G.H.J."/>
            <person name="Lapalu N."/>
            <person name="Lawrence C.B."/>
            <person name="May K."/>
            <person name="Meyer M."/>
            <person name="Ollivier B."/>
            <person name="Poulain J."/>
            <person name="Schoch C.L."/>
            <person name="Simon A."/>
            <person name="Spatafora J.W."/>
            <person name="Stachowiak A."/>
            <person name="Turgeon B.G."/>
            <person name="Tyler B.M."/>
            <person name="Vincent D."/>
            <person name="Weissenbach J."/>
            <person name="Amselem J."/>
            <person name="Quesneville H."/>
            <person name="Oliver R.P."/>
            <person name="Wincker P."/>
            <person name="Balesdent M.-H."/>
            <person name="Howlett B.J."/>
        </authorList>
    </citation>
    <scope>NUCLEOTIDE SEQUENCE [LARGE SCALE GENOMIC DNA]</scope>
    <source>
        <strain evidence="10">JN3 / isolate v23.1.3 / race Av1-4-5-6-7-8</strain>
    </source>
</reference>
<feature type="transmembrane region" description="Helical" evidence="7">
    <location>
        <begin position="123"/>
        <end position="143"/>
    </location>
</feature>
<dbReference type="PANTHER" id="PTHR33048">
    <property type="entry name" value="PTH11-LIKE INTEGRAL MEMBRANE PROTEIN (AFU_ORTHOLOGUE AFUA_5G11245)"/>
    <property type="match status" value="1"/>
</dbReference>
<name>E4ZXK9_LEPMJ</name>
<accession>E4ZXK9</accession>
<evidence type="ECO:0000256" key="1">
    <source>
        <dbReference type="ARBA" id="ARBA00004141"/>
    </source>
</evidence>
<dbReference type="AlphaFoldDB" id="E4ZXK9"/>
<feature type="transmembrane region" description="Helical" evidence="7">
    <location>
        <begin position="12"/>
        <end position="33"/>
    </location>
</feature>
<dbReference type="InterPro" id="IPR052337">
    <property type="entry name" value="SAT4-like"/>
</dbReference>
<feature type="region of interest" description="Disordered" evidence="6">
    <location>
        <begin position="342"/>
        <end position="385"/>
    </location>
</feature>
<gene>
    <name evidence="9" type="ORF">LEMA_P025710.1</name>
</gene>
<feature type="transmembrane region" description="Helical" evidence="7">
    <location>
        <begin position="45"/>
        <end position="69"/>
    </location>
</feature>
<evidence type="ECO:0000256" key="2">
    <source>
        <dbReference type="ARBA" id="ARBA00022692"/>
    </source>
</evidence>
<dbReference type="Pfam" id="PF20684">
    <property type="entry name" value="Fung_rhodopsin"/>
    <property type="match status" value="1"/>
</dbReference>
<dbReference type="PANTHER" id="PTHR33048:SF129">
    <property type="entry name" value="INTEGRAL MEMBRANE PROTEIN-RELATED"/>
    <property type="match status" value="1"/>
</dbReference>
<dbReference type="InParanoid" id="E4ZXK9"/>
<proteinExistence type="inferred from homology"/>
<evidence type="ECO:0000256" key="6">
    <source>
        <dbReference type="SAM" id="MobiDB-lite"/>
    </source>
</evidence>
<comment type="subcellular location">
    <subcellularLocation>
        <location evidence="1">Membrane</location>
        <topology evidence="1">Multi-pass membrane protein</topology>
    </subcellularLocation>
</comment>
<evidence type="ECO:0000256" key="3">
    <source>
        <dbReference type="ARBA" id="ARBA00022989"/>
    </source>
</evidence>
<dbReference type="OrthoDB" id="5342292at2759"/>
<keyword evidence="4 7" id="KW-0472">Membrane</keyword>
<dbReference type="STRING" id="985895.E4ZXK9"/>
<keyword evidence="10" id="KW-1185">Reference proteome</keyword>
<keyword evidence="2 7" id="KW-0812">Transmembrane</keyword>
<keyword evidence="3 7" id="KW-1133">Transmembrane helix</keyword>
<dbReference type="VEuPathDB" id="FungiDB:LEMA_P025710.1"/>
<feature type="domain" description="Rhodopsin" evidence="8">
    <location>
        <begin position="29"/>
        <end position="267"/>
    </location>
</feature>
<dbReference type="HOGENOM" id="CLU_717787_0_0_1"/>
<dbReference type="EMBL" id="FP929127">
    <property type="protein sequence ID" value="CBX95419.1"/>
    <property type="molecule type" value="Genomic_DNA"/>
</dbReference>
<dbReference type="GO" id="GO:0016020">
    <property type="term" value="C:membrane"/>
    <property type="evidence" value="ECO:0007669"/>
    <property type="project" value="UniProtKB-SubCell"/>
</dbReference>
<evidence type="ECO:0000256" key="4">
    <source>
        <dbReference type="ARBA" id="ARBA00023136"/>
    </source>
</evidence>
<dbReference type="RefSeq" id="XP_003838898.1">
    <property type="nucleotide sequence ID" value="XM_003838850.1"/>
</dbReference>
<dbReference type="Proteomes" id="UP000002668">
    <property type="component" value="Genome"/>
</dbReference>
<feature type="transmembrane region" description="Helical" evidence="7">
    <location>
        <begin position="89"/>
        <end position="111"/>
    </location>
</feature>
<evidence type="ECO:0000313" key="10">
    <source>
        <dbReference type="Proteomes" id="UP000002668"/>
    </source>
</evidence>